<proteinExistence type="predicted"/>
<feature type="region of interest" description="Disordered" evidence="4">
    <location>
        <begin position="522"/>
        <end position="555"/>
    </location>
</feature>
<organism evidence="5 6">
    <name type="scientific">Strigamia maritima</name>
    <name type="common">European centipede</name>
    <name type="synonym">Geophilus maritimus</name>
    <dbReference type="NCBI Taxonomy" id="126957"/>
    <lineage>
        <taxon>Eukaryota</taxon>
        <taxon>Metazoa</taxon>
        <taxon>Ecdysozoa</taxon>
        <taxon>Arthropoda</taxon>
        <taxon>Myriapoda</taxon>
        <taxon>Chilopoda</taxon>
        <taxon>Pleurostigmophora</taxon>
        <taxon>Geophilomorpha</taxon>
        <taxon>Linotaeniidae</taxon>
        <taxon>Strigamia</taxon>
    </lineage>
</organism>
<reference evidence="6" key="1">
    <citation type="submission" date="2011-05" db="EMBL/GenBank/DDBJ databases">
        <authorList>
            <person name="Richards S.R."/>
            <person name="Qu J."/>
            <person name="Jiang H."/>
            <person name="Jhangiani S.N."/>
            <person name="Agravi P."/>
            <person name="Goodspeed R."/>
            <person name="Gross S."/>
            <person name="Mandapat C."/>
            <person name="Jackson L."/>
            <person name="Mathew T."/>
            <person name="Pu L."/>
            <person name="Thornton R."/>
            <person name="Saada N."/>
            <person name="Wilczek-Boney K.B."/>
            <person name="Lee S."/>
            <person name="Kovar C."/>
            <person name="Wu Y."/>
            <person name="Scherer S.E."/>
            <person name="Worley K.C."/>
            <person name="Muzny D.M."/>
            <person name="Gibbs R."/>
        </authorList>
    </citation>
    <scope>NUCLEOTIDE SEQUENCE</scope>
    <source>
        <strain evidence="6">Brora</strain>
    </source>
</reference>
<accession>T1JDS5</accession>
<dbReference type="InterPro" id="IPR002110">
    <property type="entry name" value="Ankyrin_rpt"/>
</dbReference>
<dbReference type="Proteomes" id="UP000014500">
    <property type="component" value="Unassembled WGS sequence"/>
</dbReference>
<feature type="compositionally biased region" description="Polar residues" evidence="4">
    <location>
        <begin position="438"/>
        <end position="448"/>
    </location>
</feature>
<feature type="compositionally biased region" description="Basic and acidic residues" evidence="4">
    <location>
        <begin position="576"/>
        <end position="585"/>
    </location>
</feature>
<feature type="compositionally biased region" description="Basic and acidic residues" evidence="4">
    <location>
        <begin position="676"/>
        <end position="694"/>
    </location>
</feature>
<dbReference type="EnsemblMetazoa" id="SMAR011960-RA">
    <property type="protein sequence ID" value="SMAR011960-PA"/>
    <property type="gene ID" value="SMAR011960"/>
</dbReference>
<dbReference type="PhylomeDB" id="T1JDS5"/>
<keyword evidence="1" id="KW-0677">Repeat</keyword>
<feature type="compositionally biased region" description="Polar residues" evidence="4">
    <location>
        <begin position="522"/>
        <end position="537"/>
    </location>
</feature>
<dbReference type="PROSITE" id="PS50088">
    <property type="entry name" value="ANK_REPEAT"/>
    <property type="match status" value="6"/>
</dbReference>
<feature type="repeat" description="ANK" evidence="3">
    <location>
        <begin position="341"/>
        <end position="373"/>
    </location>
</feature>
<feature type="region of interest" description="Disordered" evidence="4">
    <location>
        <begin position="416"/>
        <end position="448"/>
    </location>
</feature>
<feature type="repeat" description="ANK" evidence="3">
    <location>
        <begin position="241"/>
        <end position="273"/>
    </location>
</feature>
<dbReference type="HOGENOM" id="CLU_317531_0_0_1"/>
<feature type="region of interest" description="Disordered" evidence="4">
    <location>
        <begin position="842"/>
        <end position="863"/>
    </location>
</feature>
<dbReference type="InterPro" id="IPR036770">
    <property type="entry name" value="Ankyrin_rpt-contain_sf"/>
</dbReference>
<protein>
    <submittedName>
        <fullName evidence="5">Uncharacterized protein</fullName>
    </submittedName>
</protein>
<dbReference type="PANTHER" id="PTHR24161:SF124">
    <property type="entry name" value="TRANSIENT RECEPTOR POTENTIAL CHANNEL PYREXIA"/>
    <property type="match status" value="1"/>
</dbReference>
<feature type="repeat" description="ANK" evidence="3">
    <location>
        <begin position="63"/>
        <end position="95"/>
    </location>
</feature>
<evidence type="ECO:0000256" key="1">
    <source>
        <dbReference type="ARBA" id="ARBA00022737"/>
    </source>
</evidence>
<dbReference type="STRING" id="126957.T1JDS5"/>
<evidence type="ECO:0000313" key="6">
    <source>
        <dbReference type="Proteomes" id="UP000014500"/>
    </source>
</evidence>
<evidence type="ECO:0000256" key="3">
    <source>
        <dbReference type="PROSITE-ProRule" id="PRU00023"/>
    </source>
</evidence>
<dbReference type="PANTHER" id="PTHR24161">
    <property type="entry name" value="ANK_REP_REGION DOMAIN-CONTAINING PROTEIN-RELATED"/>
    <property type="match status" value="1"/>
</dbReference>
<dbReference type="SUPFAM" id="SSF48403">
    <property type="entry name" value="Ankyrin repeat"/>
    <property type="match status" value="1"/>
</dbReference>
<dbReference type="PRINTS" id="PR01415">
    <property type="entry name" value="ANKYRIN"/>
</dbReference>
<evidence type="ECO:0000256" key="4">
    <source>
        <dbReference type="SAM" id="MobiDB-lite"/>
    </source>
</evidence>
<sequence length="918" mass="100921">IVHFFVNQDTAEPISNNSSPSLTSGRDKTGKSALHYCSENTSLACADELLSVDPDLVNAADSEGYTALHLAVINGNKILARFLISKKADVNAVDHEKHSLIHWATVCGELECLDLLIATGADASTPDMHGAYPIHYAAQMCGPKNDMGHNPTVGMEVLKKLINYNTDVHVRDQDGREPFLWAASAGSSDALLALVNAGTNVKSKDKDGLTALHCAASRGHNECLETLLSFCGMDVDIEDNNGCTSLFYAVTLGHADCTSLLLRYSANPNHQDLKGRTPAHCGASKGQLETLKILEKNLADLWKENQKGDLPLHDAVQSGRKELVLWLLAQRPGAPSYANNDGRTCLHIAAINNNVELCKILIDSGADVNPVMRSTKGQMMTPLDAALFRGNRGCANYLQLHGGTPAQKIGSERIRMSDTNSEPGQPEDQHSLQEKSESIQTEDLSEPSTIQKEIIQDSDQENEDGSVITANALQASGRRLEKIPEEEKDSLQVEADINPSVIERGNGKKTLGTPSIISEDTISIGQSVKDSGFSDNNRVYGRSDADDSDVLSSPAGITFIDNGAIVKRRPRRSKGRKDGNKETRATGEVSDSDEDIKASEVAKGKGSRNRKAIGREDKEVDSESMGSRNSMIGKGSRNRKSREEKASESESNLSRNSVMGKVNNGGQMIVSKRSKGKNENKAIFRPKTGIDKRSSLSSSSQTAYNNRLYQRERRIFQELLELKRVQLNADKREEDVLVKKLSDNYRHQGLTVVHTRFNEPYTFRNYEKYLYDQLRLLSDTTGYNGQQSIRIIYDGAKEAAKGKALNPTQCTERTYHCHHATHSYMVKKNRVVPPILPKINGYNSSAPNLKSKGKKKSAKDSDQDEGVMFEIKHGETVQKFALPTGELDKNKKYQLTFTLNPASERNSNEPVLKPLKSV</sequence>
<keyword evidence="6" id="KW-1185">Reference proteome</keyword>
<dbReference type="Gene3D" id="1.25.40.20">
    <property type="entry name" value="Ankyrin repeat-containing domain"/>
    <property type="match status" value="3"/>
</dbReference>
<dbReference type="eggNOG" id="KOG0504">
    <property type="taxonomic scope" value="Eukaryota"/>
</dbReference>
<feature type="repeat" description="ANK" evidence="3">
    <location>
        <begin position="207"/>
        <end position="240"/>
    </location>
</feature>
<keyword evidence="2 3" id="KW-0040">ANK repeat</keyword>
<dbReference type="EMBL" id="JH432112">
    <property type="status" value="NOT_ANNOTATED_CDS"/>
    <property type="molecule type" value="Genomic_DNA"/>
</dbReference>
<dbReference type="PROSITE" id="PS50297">
    <property type="entry name" value="ANK_REP_REGION"/>
    <property type="match status" value="4"/>
</dbReference>
<evidence type="ECO:0000313" key="5">
    <source>
        <dbReference type="EnsemblMetazoa" id="SMAR011960-PA"/>
    </source>
</evidence>
<dbReference type="Pfam" id="PF12796">
    <property type="entry name" value="Ank_2"/>
    <property type="match status" value="3"/>
</dbReference>
<name>T1JDS5_STRMM</name>
<dbReference type="AlphaFoldDB" id="T1JDS5"/>
<dbReference type="SMART" id="SM00248">
    <property type="entry name" value="ANK"/>
    <property type="match status" value="11"/>
</dbReference>
<reference evidence="5" key="2">
    <citation type="submission" date="2015-02" db="UniProtKB">
        <authorList>
            <consortium name="EnsemblMetazoa"/>
        </authorList>
    </citation>
    <scope>IDENTIFICATION</scope>
</reference>
<feature type="repeat" description="ANK" evidence="3">
    <location>
        <begin position="174"/>
        <end position="206"/>
    </location>
</feature>
<dbReference type="OMA" id="HCHHATH"/>
<feature type="repeat" description="ANK" evidence="3">
    <location>
        <begin position="96"/>
        <end position="128"/>
    </location>
</feature>
<feature type="region of interest" description="Disordered" evidence="4">
    <location>
        <begin position="568"/>
        <end position="703"/>
    </location>
</feature>
<feature type="compositionally biased region" description="Basic and acidic residues" evidence="4">
    <location>
        <begin position="427"/>
        <end position="437"/>
    </location>
</feature>
<evidence type="ECO:0000256" key="2">
    <source>
        <dbReference type="ARBA" id="ARBA00023043"/>
    </source>
</evidence>